<dbReference type="Proteomes" id="UP001221757">
    <property type="component" value="Unassembled WGS sequence"/>
</dbReference>
<evidence type="ECO:0000313" key="2">
    <source>
        <dbReference type="Proteomes" id="UP001221757"/>
    </source>
</evidence>
<protein>
    <submittedName>
        <fullName evidence="1">Uncharacterized protein</fullName>
    </submittedName>
</protein>
<gene>
    <name evidence="1" type="ORF">B0H17DRAFT_1216964</name>
</gene>
<evidence type="ECO:0000313" key="1">
    <source>
        <dbReference type="EMBL" id="KAJ7637807.1"/>
    </source>
</evidence>
<dbReference type="AlphaFoldDB" id="A0AAD7C3C3"/>
<keyword evidence="2" id="KW-1185">Reference proteome</keyword>
<organism evidence="1 2">
    <name type="scientific">Mycena rosella</name>
    <name type="common">Pink bonnet</name>
    <name type="synonym">Agaricus rosellus</name>
    <dbReference type="NCBI Taxonomy" id="1033263"/>
    <lineage>
        <taxon>Eukaryota</taxon>
        <taxon>Fungi</taxon>
        <taxon>Dikarya</taxon>
        <taxon>Basidiomycota</taxon>
        <taxon>Agaricomycotina</taxon>
        <taxon>Agaricomycetes</taxon>
        <taxon>Agaricomycetidae</taxon>
        <taxon>Agaricales</taxon>
        <taxon>Marasmiineae</taxon>
        <taxon>Mycenaceae</taxon>
        <taxon>Mycena</taxon>
    </lineage>
</organism>
<reference evidence="1" key="1">
    <citation type="submission" date="2023-03" db="EMBL/GenBank/DDBJ databases">
        <title>Massive genome expansion in bonnet fungi (Mycena s.s.) driven by repeated elements and novel gene families across ecological guilds.</title>
        <authorList>
            <consortium name="Lawrence Berkeley National Laboratory"/>
            <person name="Harder C.B."/>
            <person name="Miyauchi S."/>
            <person name="Viragh M."/>
            <person name="Kuo A."/>
            <person name="Thoen E."/>
            <person name="Andreopoulos B."/>
            <person name="Lu D."/>
            <person name="Skrede I."/>
            <person name="Drula E."/>
            <person name="Henrissat B."/>
            <person name="Morin E."/>
            <person name="Kohler A."/>
            <person name="Barry K."/>
            <person name="LaButti K."/>
            <person name="Morin E."/>
            <person name="Salamov A."/>
            <person name="Lipzen A."/>
            <person name="Mereny Z."/>
            <person name="Hegedus B."/>
            <person name="Baldrian P."/>
            <person name="Stursova M."/>
            <person name="Weitz H."/>
            <person name="Taylor A."/>
            <person name="Grigoriev I.V."/>
            <person name="Nagy L.G."/>
            <person name="Martin F."/>
            <person name="Kauserud H."/>
        </authorList>
    </citation>
    <scope>NUCLEOTIDE SEQUENCE</scope>
    <source>
        <strain evidence="1">CBHHK067</strain>
    </source>
</reference>
<proteinExistence type="predicted"/>
<accession>A0AAD7C3C3</accession>
<name>A0AAD7C3C3_MYCRO</name>
<sequence>MQGLRFNLMVSFLHYSIVRELGEVQLHGDVIHHAGEQVIPTLCRVMYAASLLAHPALEEPVFLVEILPPTLRSVVLAV</sequence>
<comment type="caution">
    <text evidence="1">The sequence shown here is derived from an EMBL/GenBank/DDBJ whole genome shotgun (WGS) entry which is preliminary data.</text>
</comment>
<dbReference type="EMBL" id="JARKIE010000450">
    <property type="protein sequence ID" value="KAJ7637807.1"/>
    <property type="molecule type" value="Genomic_DNA"/>
</dbReference>